<proteinExistence type="predicted"/>
<protein>
    <recommendedName>
        <fullName evidence="2">Fumarylacetoacetase-like C-terminal domain-containing protein</fullName>
    </recommendedName>
</protein>
<reference evidence="3 4" key="2">
    <citation type="submission" date="2015-10" db="EMBL/GenBank/DDBJ databases">
        <title>Draft Genome Sequence of Prosthecomicrobium hirschii ATCC 27832.</title>
        <authorList>
            <person name="Daniel J."/>
            <person name="Givan S.A."/>
            <person name="Brun Y.V."/>
            <person name="Brown P.J."/>
        </authorList>
    </citation>
    <scope>NUCLEOTIDE SEQUENCE [LARGE SCALE GENOMIC DNA]</scope>
    <source>
        <strain evidence="3 4">16</strain>
    </source>
</reference>
<keyword evidence="4" id="KW-1185">Reference proteome</keyword>
<dbReference type="RefSeq" id="WP_054360326.1">
    <property type="nucleotide sequence ID" value="NZ_LJYW01000001.1"/>
</dbReference>
<gene>
    <name evidence="3" type="ORF">ABB55_19675</name>
</gene>
<accession>A0A0P6VQQ8</accession>
<dbReference type="EMBL" id="LJYW01000001">
    <property type="protein sequence ID" value="KPL54160.1"/>
    <property type="molecule type" value="Genomic_DNA"/>
</dbReference>
<dbReference type="PANTHER" id="PTHR30143">
    <property type="entry name" value="ACID HYDRATASE"/>
    <property type="match status" value="1"/>
</dbReference>
<name>A0A0P6VQQ8_9HYPH</name>
<organism evidence="3 4">
    <name type="scientific">Prosthecodimorpha hirschii</name>
    <dbReference type="NCBI Taxonomy" id="665126"/>
    <lineage>
        <taxon>Bacteria</taxon>
        <taxon>Pseudomonadati</taxon>
        <taxon>Pseudomonadota</taxon>
        <taxon>Alphaproteobacteria</taxon>
        <taxon>Hyphomicrobiales</taxon>
        <taxon>Ancalomicrobiaceae</taxon>
        <taxon>Prosthecodimorpha</taxon>
    </lineage>
</organism>
<dbReference type="GO" id="GO:0008684">
    <property type="term" value="F:2-oxopent-4-enoate hydratase activity"/>
    <property type="evidence" value="ECO:0007669"/>
    <property type="project" value="TreeGrafter"/>
</dbReference>
<dbReference type="PANTHER" id="PTHR30143:SF0">
    <property type="entry name" value="2-KETO-4-PENTENOATE HYDRATASE"/>
    <property type="match status" value="1"/>
</dbReference>
<evidence type="ECO:0000313" key="4">
    <source>
        <dbReference type="Proteomes" id="UP000048984"/>
    </source>
</evidence>
<dbReference type="InterPro" id="IPR036663">
    <property type="entry name" value="Fumarylacetoacetase_C_sf"/>
</dbReference>
<comment type="caution">
    <text evidence="3">The sequence shown here is derived from an EMBL/GenBank/DDBJ whole genome shotgun (WGS) entry which is preliminary data.</text>
</comment>
<dbReference type="Pfam" id="PF01557">
    <property type="entry name" value="FAA_hydrolase"/>
    <property type="match status" value="1"/>
</dbReference>
<evidence type="ECO:0000313" key="3">
    <source>
        <dbReference type="EMBL" id="KPL54160.1"/>
    </source>
</evidence>
<dbReference type="Proteomes" id="UP000048984">
    <property type="component" value="Unassembled WGS sequence"/>
</dbReference>
<reference evidence="3 4" key="1">
    <citation type="submission" date="2015-09" db="EMBL/GenBank/DDBJ databases">
        <authorList>
            <person name="Jackson K.R."/>
            <person name="Lunt B.L."/>
            <person name="Fisher J.N.B."/>
            <person name="Gardner A.V."/>
            <person name="Bailey M.E."/>
            <person name="Deus L.M."/>
            <person name="Earl A.S."/>
            <person name="Gibby P.D."/>
            <person name="Hartmann K.A."/>
            <person name="Liu J.E."/>
            <person name="Manci A.M."/>
            <person name="Nielsen D.A."/>
            <person name="Solomon M.B."/>
            <person name="Breakwell D.P."/>
            <person name="Burnett S.H."/>
            <person name="Grose J.H."/>
        </authorList>
    </citation>
    <scope>NUCLEOTIDE SEQUENCE [LARGE SCALE GENOMIC DNA]</scope>
    <source>
        <strain evidence="3 4">16</strain>
    </source>
</reference>
<evidence type="ECO:0000259" key="2">
    <source>
        <dbReference type="Pfam" id="PF01557"/>
    </source>
</evidence>
<dbReference type="GO" id="GO:0005737">
    <property type="term" value="C:cytoplasm"/>
    <property type="evidence" value="ECO:0007669"/>
    <property type="project" value="TreeGrafter"/>
</dbReference>
<evidence type="ECO:0000256" key="1">
    <source>
        <dbReference type="ARBA" id="ARBA00023239"/>
    </source>
</evidence>
<dbReference type="Gene3D" id="3.90.850.10">
    <property type="entry name" value="Fumarylacetoacetase-like, C-terminal domain"/>
    <property type="match status" value="1"/>
</dbReference>
<keyword evidence="1" id="KW-0456">Lyase</keyword>
<dbReference type="InterPro" id="IPR011234">
    <property type="entry name" value="Fumarylacetoacetase-like_C"/>
</dbReference>
<dbReference type="InterPro" id="IPR050772">
    <property type="entry name" value="Hydratase-Decarb/MhpD_sf"/>
</dbReference>
<feature type="domain" description="Fumarylacetoacetase-like C-terminal" evidence="2">
    <location>
        <begin position="68"/>
        <end position="216"/>
    </location>
</feature>
<dbReference type="AlphaFoldDB" id="A0A0P6VQQ8"/>
<sequence>MIAQPSFSARLIEARRDGRRIAATDGPATIDAAYGCQAGILAALGSGVAGWKVALPPGQGAVAAPLPSVVTVTAPARWTWGEGLAIELEIAVRLGRDLPPGPISRADLVAAIDGWVFGIEMVRHRLESGSAAPFPCFLADSLANDGYVVGPAVPADIDLAGRTCRATLDGAALVSAPAVHPQGDTLAPLVAWAAVQADRCGGLKAGQIVTTGALCGLVPVPGPGLVEATLDGFAPIRIAVLPAA</sequence>
<dbReference type="STRING" id="665126.ABB55_19675"/>
<dbReference type="SUPFAM" id="SSF56529">
    <property type="entry name" value="FAH"/>
    <property type="match status" value="1"/>
</dbReference>